<dbReference type="InterPro" id="IPR041413">
    <property type="entry name" value="MLTR_LBD"/>
</dbReference>
<feature type="domain" description="HTH cro/C1-type" evidence="1">
    <location>
        <begin position="40"/>
        <end position="86"/>
    </location>
</feature>
<reference evidence="2" key="1">
    <citation type="submission" date="2022-12" db="EMBL/GenBank/DDBJ databases">
        <title>Gycomyces niveus sp.nov.,a novel actinomycete isolated from soil in Shouguan.</title>
        <authorList>
            <person name="Yang X."/>
        </authorList>
    </citation>
    <scope>NUCLEOTIDE SEQUENCE</scope>
    <source>
        <strain evidence="2">NEAU-A15</strain>
    </source>
</reference>
<dbReference type="GO" id="GO:0003677">
    <property type="term" value="F:DNA binding"/>
    <property type="evidence" value="ECO:0007669"/>
    <property type="project" value="InterPro"/>
</dbReference>
<gene>
    <name evidence="2" type="ORF">O1R50_22410</name>
</gene>
<sequence length="292" mass="32604">MTGSDPQLNELGEFLKARRAELTPETVGLPGTAAVRRVPGLRREEVAQLAAISNDYYTRLEQGRINASAPVLTALARVLRLDEVQRAYLFTLAGKQTARPRRRTAQKVRPQLQRLLDQLTDVPAVIFGRRMDILAWNALAAALLGDFAAMPPERRNYVRLLFSEPGSREFFKDWELIARYSVAHLRLEAAEHPDDPALAALVGELSVQDADFRRWWAEHQVATKSICTKAIDHPVVGEMTLSWDMFAHTGEPDQQLVLWSAEPGTASHEALRLLGSWSAPERPSTPVEGARD</sequence>
<evidence type="ECO:0000259" key="1">
    <source>
        <dbReference type="PROSITE" id="PS50943"/>
    </source>
</evidence>
<accession>A0A9X3T5V8</accession>
<evidence type="ECO:0000313" key="2">
    <source>
        <dbReference type="EMBL" id="MDA1362395.1"/>
    </source>
</evidence>
<evidence type="ECO:0000313" key="3">
    <source>
        <dbReference type="Proteomes" id="UP001146067"/>
    </source>
</evidence>
<dbReference type="PANTHER" id="PTHR35010">
    <property type="entry name" value="BLL4672 PROTEIN-RELATED"/>
    <property type="match status" value="1"/>
</dbReference>
<comment type="caution">
    <text evidence="2">The sequence shown here is derived from an EMBL/GenBank/DDBJ whole genome shotgun (WGS) entry which is preliminary data.</text>
</comment>
<dbReference type="SMART" id="SM00530">
    <property type="entry name" value="HTH_XRE"/>
    <property type="match status" value="1"/>
</dbReference>
<proteinExistence type="predicted"/>
<dbReference type="Pfam" id="PF17765">
    <property type="entry name" value="MLTR_LBD"/>
    <property type="match status" value="1"/>
</dbReference>
<dbReference type="InterPro" id="IPR010982">
    <property type="entry name" value="Lambda_DNA-bd_dom_sf"/>
</dbReference>
<protein>
    <submittedName>
        <fullName evidence="2">Helix-turn-helix transcriptional regulator</fullName>
    </submittedName>
</protein>
<dbReference type="Proteomes" id="UP001146067">
    <property type="component" value="Unassembled WGS sequence"/>
</dbReference>
<dbReference type="AlphaFoldDB" id="A0A9X3T5V8"/>
<dbReference type="Gene3D" id="1.10.260.40">
    <property type="entry name" value="lambda repressor-like DNA-binding domains"/>
    <property type="match status" value="1"/>
</dbReference>
<dbReference type="Gene3D" id="3.30.450.180">
    <property type="match status" value="1"/>
</dbReference>
<dbReference type="CDD" id="cd00093">
    <property type="entry name" value="HTH_XRE"/>
    <property type="match status" value="1"/>
</dbReference>
<keyword evidence="3" id="KW-1185">Reference proteome</keyword>
<dbReference type="Pfam" id="PF13560">
    <property type="entry name" value="HTH_31"/>
    <property type="match status" value="1"/>
</dbReference>
<dbReference type="PANTHER" id="PTHR35010:SF2">
    <property type="entry name" value="BLL4672 PROTEIN"/>
    <property type="match status" value="1"/>
</dbReference>
<dbReference type="EMBL" id="JAPZVP010000023">
    <property type="protein sequence ID" value="MDA1362395.1"/>
    <property type="molecule type" value="Genomic_DNA"/>
</dbReference>
<dbReference type="SUPFAM" id="SSF47413">
    <property type="entry name" value="lambda repressor-like DNA-binding domains"/>
    <property type="match status" value="1"/>
</dbReference>
<dbReference type="RefSeq" id="WP_270112469.1">
    <property type="nucleotide sequence ID" value="NZ_JAPZVP010000023.1"/>
</dbReference>
<organism evidence="2 3">
    <name type="scientific">Glycomyces luteolus</name>
    <dbReference type="NCBI Taxonomy" id="2670330"/>
    <lineage>
        <taxon>Bacteria</taxon>
        <taxon>Bacillati</taxon>
        <taxon>Actinomycetota</taxon>
        <taxon>Actinomycetes</taxon>
        <taxon>Glycomycetales</taxon>
        <taxon>Glycomycetaceae</taxon>
        <taxon>Glycomyces</taxon>
    </lineage>
</organism>
<name>A0A9X3T5V8_9ACTN</name>
<dbReference type="PROSITE" id="PS50943">
    <property type="entry name" value="HTH_CROC1"/>
    <property type="match status" value="1"/>
</dbReference>
<dbReference type="InterPro" id="IPR001387">
    <property type="entry name" value="Cro/C1-type_HTH"/>
</dbReference>